<evidence type="ECO:0000313" key="2">
    <source>
        <dbReference type="EMBL" id="KAK1127681.1"/>
    </source>
</evidence>
<gene>
    <name evidence="2" type="ORF">K0M31_003176</name>
</gene>
<evidence type="ECO:0000313" key="3">
    <source>
        <dbReference type="Proteomes" id="UP001177670"/>
    </source>
</evidence>
<reference evidence="2" key="1">
    <citation type="submission" date="2021-10" db="EMBL/GenBank/DDBJ databases">
        <title>Melipona bicolor Genome sequencing and assembly.</title>
        <authorList>
            <person name="Araujo N.S."/>
            <person name="Arias M.C."/>
        </authorList>
    </citation>
    <scope>NUCLEOTIDE SEQUENCE</scope>
    <source>
        <strain evidence="2">USP_2M_L1-L4_2017</strain>
        <tissue evidence="2">Whole body</tissue>
    </source>
</reference>
<proteinExistence type="predicted"/>
<feature type="region of interest" description="Disordered" evidence="1">
    <location>
        <begin position="1"/>
        <end position="25"/>
    </location>
</feature>
<accession>A0AA40FZD1</accession>
<dbReference type="Proteomes" id="UP001177670">
    <property type="component" value="Unassembled WGS sequence"/>
</dbReference>
<evidence type="ECO:0000256" key="1">
    <source>
        <dbReference type="SAM" id="MobiDB-lite"/>
    </source>
</evidence>
<sequence length="111" mass="12292">MRFRAGLPLRAKGCATSTTEQRPSVDFSRTEELEFLLRREVLGEERRNRGNGSSPCFDAGKKVGIGSEIGARASSSISARKARPFVTFYRLEGSRQTRPKSIIRSLVGNSE</sequence>
<dbReference type="AlphaFoldDB" id="A0AA40FZD1"/>
<protein>
    <submittedName>
        <fullName evidence="2">Uncharacterized protein</fullName>
    </submittedName>
</protein>
<name>A0AA40FZD1_9HYME</name>
<organism evidence="2 3">
    <name type="scientific">Melipona bicolor</name>
    <dbReference type="NCBI Taxonomy" id="60889"/>
    <lineage>
        <taxon>Eukaryota</taxon>
        <taxon>Metazoa</taxon>
        <taxon>Ecdysozoa</taxon>
        <taxon>Arthropoda</taxon>
        <taxon>Hexapoda</taxon>
        <taxon>Insecta</taxon>
        <taxon>Pterygota</taxon>
        <taxon>Neoptera</taxon>
        <taxon>Endopterygota</taxon>
        <taxon>Hymenoptera</taxon>
        <taxon>Apocrita</taxon>
        <taxon>Aculeata</taxon>
        <taxon>Apoidea</taxon>
        <taxon>Anthophila</taxon>
        <taxon>Apidae</taxon>
        <taxon>Melipona</taxon>
    </lineage>
</organism>
<keyword evidence="3" id="KW-1185">Reference proteome</keyword>
<dbReference type="EMBL" id="JAHYIQ010000011">
    <property type="protein sequence ID" value="KAK1127681.1"/>
    <property type="molecule type" value="Genomic_DNA"/>
</dbReference>
<comment type="caution">
    <text evidence="2">The sequence shown here is derived from an EMBL/GenBank/DDBJ whole genome shotgun (WGS) entry which is preliminary data.</text>
</comment>